<dbReference type="HOGENOM" id="CLU_051096_4_0_6"/>
<dbReference type="CDD" id="cd16442">
    <property type="entry name" value="BPL"/>
    <property type="match status" value="1"/>
</dbReference>
<feature type="DNA-binding region" description="H-T-H motif" evidence="6">
    <location>
        <begin position="21"/>
        <end position="40"/>
    </location>
</feature>
<dbReference type="SUPFAM" id="SSF46785">
    <property type="entry name" value="Winged helix' DNA-binding domain"/>
    <property type="match status" value="1"/>
</dbReference>
<dbReference type="Pfam" id="PF03099">
    <property type="entry name" value="BPL_LplA_LipB"/>
    <property type="match status" value="1"/>
</dbReference>
<keyword evidence="9" id="KW-1185">Reference proteome</keyword>
<dbReference type="SUPFAM" id="SSF55681">
    <property type="entry name" value="Class II aaRS and biotin synthetases"/>
    <property type="match status" value="1"/>
</dbReference>
<keyword evidence="4 6" id="KW-0092">Biotin</keyword>
<dbReference type="Pfam" id="PF08279">
    <property type="entry name" value="HTH_11"/>
    <property type="match status" value="1"/>
</dbReference>
<dbReference type="SUPFAM" id="SSF50037">
    <property type="entry name" value="C-terminal domain of transcriptional repressors"/>
    <property type="match status" value="1"/>
</dbReference>
<comment type="similarity">
    <text evidence="6">Belongs to the biotin--protein ligase family.</text>
</comment>
<keyword evidence="6" id="KW-0805">Transcription regulation</keyword>
<dbReference type="InterPro" id="IPR013196">
    <property type="entry name" value="HTH_11"/>
</dbReference>
<dbReference type="GeneID" id="67180484"/>
<dbReference type="eggNOG" id="COG0340">
    <property type="taxonomic scope" value="Bacteria"/>
</dbReference>
<dbReference type="GO" id="GO:0004077">
    <property type="term" value="F:biotin--[biotin carboxyl-carrier protein] ligase activity"/>
    <property type="evidence" value="ECO:0007669"/>
    <property type="project" value="UniProtKB-UniRule"/>
</dbReference>
<dbReference type="GO" id="GO:0005524">
    <property type="term" value="F:ATP binding"/>
    <property type="evidence" value="ECO:0007669"/>
    <property type="project" value="UniProtKB-UniRule"/>
</dbReference>
<organism evidence="8 9">
    <name type="scientific">Ferrimonas balearica (strain DSM 9799 / CCM 4581 / KCTC 23876 / PAT)</name>
    <dbReference type="NCBI Taxonomy" id="550540"/>
    <lineage>
        <taxon>Bacteria</taxon>
        <taxon>Pseudomonadati</taxon>
        <taxon>Pseudomonadota</taxon>
        <taxon>Gammaproteobacteria</taxon>
        <taxon>Alteromonadales</taxon>
        <taxon>Ferrimonadaceae</taxon>
        <taxon>Ferrimonas</taxon>
    </lineage>
</organism>
<dbReference type="HAMAP" id="MF_00978">
    <property type="entry name" value="Bifunct_BirA"/>
    <property type="match status" value="1"/>
</dbReference>
<keyword evidence="1 6" id="KW-0436">Ligase</keyword>
<dbReference type="GO" id="GO:0006355">
    <property type="term" value="P:regulation of DNA-templated transcription"/>
    <property type="evidence" value="ECO:0007669"/>
    <property type="project" value="UniProtKB-UniRule"/>
</dbReference>
<dbReference type="NCBIfam" id="TIGR00121">
    <property type="entry name" value="birA_ligase"/>
    <property type="match status" value="1"/>
</dbReference>
<dbReference type="PROSITE" id="PS51733">
    <property type="entry name" value="BPL_LPL_CATALYTIC"/>
    <property type="match status" value="1"/>
</dbReference>
<dbReference type="STRING" id="550540.Fbal_0242"/>
<dbReference type="KEGG" id="fbl:Fbal_0242"/>
<gene>
    <name evidence="6" type="primary">birA</name>
    <name evidence="8" type="ordered locus">Fbal_0242</name>
</gene>
<dbReference type="RefSeq" id="WP_013343762.1">
    <property type="nucleotide sequence ID" value="NC_014541.1"/>
</dbReference>
<keyword evidence="6" id="KW-0238">DNA-binding</keyword>
<protein>
    <recommendedName>
        <fullName evidence="6">Bifunctional ligase/repressor BirA</fullName>
    </recommendedName>
    <alternativeName>
        <fullName evidence="6">Biotin operon repressor</fullName>
    </alternativeName>
    <alternativeName>
        <fullName evidence="6">Biotin--[acetyl-CoA-carboxylase] ligase</fullName>
        <ecNumber evidence="6">6.3.4.15</ecNumber>
    </alternativeName>
    <alternativeName>
        <fullName evidence="6">Biotin--protein ligase</fullName>
    </alternativeName>
    <alternativeName>
        <fullName evidence="6">Biotin-[acetyl-CoA carboxylase] synthetase</fullName>
    </alternativeName>
</protein>
<dbReference type="Gene3D" id="2.30.30.100">
    <property type="match status" value="1"/>
</dbReference>
<evidence type="ECO:0000259" key="7">
    <source>
        <dbReference type="PROSITE" id="PS51733"/>
    </source>
</evidence>
<feature type="domain" description="BPL/LPL catalytic" evidence="7">
    <location>
        <begin position="65"/>
        <end position="253"/>
    </location>
</feature>
<dbReference type="PANTHER" id="PTHR12835">
    <property type="entry name" value="BIOTIN PROTEIN LIGASE"/>
    <property type="match status" value="1"/>
</dbReference>
<accession>E1SLQ7</accession>
<reference evidence="8 9" key="1">
    <citation type="journal article" date="2010" name="Stand. Genomic Sci.">
        <title>Complete genome sequence of Ferrimonas balearica type strain (PAT).</title>
        <authorList>
            <person name="Nolan M."/>
            <person name="Sikorski J."/>
            <person name="Davenport K."/>
            <person name="Lucas S."/>
            <person name="Glavina Del Rio T."/>
            <person name="Tice H."/>
            <person name="Cheng J."/>
            <person name="Goodwin L."/>
            <person name="Pitluck S."/>
            <person name="Liolios K."/>
            <person name="Ivanova N."/>
            <person name="Mavromatis K."/>
            <person name="Ovchinnikova G."/>
            <person name="Pati A."/>
            <person name="Chen A."/>
            <person name="Palaniappan K."/>
            <person name="Land M."/>
            <person name="Hauser L."/>
            <person name="Chang Y."/>
            <person name="Jeffries C."/>
            <person name="Tapia R."/>
            <person name="Brettin T."/>
            <person name="Detter J."/>
            <person name="Han C."/>
            <person name="Yasawong M."/>
            <person name="Rohde M."/>
            <person name="Tindall B."/>
            <person name="Goker M."/>
            <person name="Woyke T."/>
            <person name="Bristow J."/>
            <person name="Eisen J."/>
            <person name="Markowitz V."/>
            <person name="Hugenholtz P."/>
            <person name="Kyrpides N."/>
            <person name="Klenk H."/>
            <person name="Lapidus A."/>
        </authorList>
    </citation>
    <scope>NUCLEOTIDE SEQUENCE [LARGE SCALE GENOMIC DNA]</scope>
    <source>
        <strain evidence="9">DSM 9799 / CCM 4581 / KCTC 23876 / PAT</strain>
    </source>
</reference>
<name>E1SLQ7_FERBD</name>
<feature type="binding site" evidence="6">
    <location>
        <begin position="88"/>
        <end position="90"/>
    </location>
    <ligand>
        <name>biotin</name>
        <dbReference type="ChEBI" id="CHEBI:57586"/>
    </ligand>
</feature>
<comment type="catalytic activity">
    <reaction evidence="5 6">
        <text>biotin + L-lysyl-[protein] + ATP = N(6)-biotinyl-L-lysyl-[protein] + AMP + diphosphate + H(+)</text>
        <dbReference type="Rhea" id="RHEA:11756"/>
        <dbReference type="Rhea" id="RHEA-COMP:9752"/>
        <dbReference type="Rhea" id="RHEA-COMP:10505"/>
        <dbReference type="ChEBI" id="CHEBI:15378"/>
        <dbReference type="ChEBI" id="CHEBI:29969"/>
        <dbReference type="ChEBI" id="CHEBI:30616"/>
        <dbReference type="ChEBI" id="CHEBI:33019"/>
        <dbReference type="ChEBI" id="CHEBI:57586"/>
        <dbReference type="ChEBI" id="CHEBI:83144"/>
        <dbReference type="ChEBI" id="CHEBI:456215"/>
        <dbReference type="EC" id="6.3.4.15"/>
    </reaction>
</comment>
<dbReference type="Gene3D" id="1.10.10.10">
    <property type="entry name" value="Winged helix-like DNA-binding domain superfamily/Winged helix DNA-binding domain"/>
    <property type="match status" value="1"/>
</dbReference>
<dbReference type="EMBL" id="CP002209">
    <property type="protein sequence ID" value="ADN74456.1"/>
    <property type="molecule type" value="Genomic_DNA"/>
</dbReference>
<dbReference type="Pfam" id="PF02237">
    <property type="entry name" value="BPL_C"/>
    <property type="match status" value="1"/>
</dbReference>
<dbReference type="Gene3D" id="3.30.930.10">
    <property type="entry name" value="Bira Bifunctional Protein, Domain 2"/>
    <property type="match status" value="1"/>
</dbReference>
<feature type="binding site" evidence="6">
    <location>
        <position position="182"/>
    </location>
    <ligand>
        <name>biotin</name>
        <dbReference type="ChEBI" id="CHEBI:57586"/>
    </ligand>
</feature>
<dbReference type="InterPro" id="IPR004408">
    <property type="entry name" value="Biotin_CoA_COase_ligase"/>
</dbReference>
<feature type="binding site" evidence="6">
    <location>
        <begin position="115"/>
        <end position="117"/>
    </location>
    <ligand>
        <name>biotin</name>
        <dbReference type="ChEBI" id="CHEBI:57586"/>
    </ligand>
</feature>
<evidence type="ECO:0000256" key="5">
    <source>
        <dbReference type="ARBA" id="ARBA00047846"/>
    </source>
</evidence>
<dbReference type="InterPro" id="IPR045864">
    <property type="entry name" value="aa-tRNA-synth_II/BPL/LPL"/>
</dbReference>
<dbReference type="InterPro" id="IPR036390">
    <property type="entry name" value="WH_DNA-bd_sf"/>
</dbReference>
<evidence type="ECO:0000256" key="1">
    <source>
        <dbReference type="ARBA" id="ARBA00022598"/>
    </source>
</evidence>
<evidence type="ECO:0000256" key="3">
    <source>
        <dbReference type="ARBA" id="ARBA00022840"/>
    </source>
</evidence>
<dbReference type="InterPro" id="IPR036388">
    <property type="entry name" value="WH-like_DNA-bd_sf"/>
</dbReference>
<keyword evidence="3 6" id="KW-0067">ATP-binding</keyword>
<keyword evidence="6" id="KW-0678">Repressor</keyword>
<sequence>MLSTIRQQLIAALADGQFHSGAHLAEQLGVSRAAIHNHIEALSTLGLDLYRVKGKGYRLAQPLSLLSADHIGVAERPAPLHLLWQVDSTNAFLLARAKQCRNGEACLAEMQTGGRGRRGRTWVSPIASHLYLSYFWRLEQGLAAAGGLSLAVGVMLCEALESLGVSGLTLKWPNDIYLNGRKLAGILVEVSGQQGEACELVIGCGVNVTMPESMAALIDQPWADLAGEGIAPSRSELARRVLEHLDAGMRDFELEGLTPFVARWLARDQFADTPVKLLLGNQEVIGVARGIDPQGHLLLALPDGTVKRFAGGELSLRPRD</sequence>
<dbReference type="eggNOG" id="COG1654">
    <property type="taxonomic scope" value="Bacteria"/>
</dbReference>
<keyword evidence="2 6" id="KW-0547">Nucleotide-binding</keyword>
<dbReference type="PANTHER" id="PTHR12835:SF5">
    <property type="entry name" value="BIOTIN--PROTEIN LIGASE"/>
    <property type="match status" value="1"/>
</dbReference>
<evidence type="ECO:0000313" key="8">
    <source>
        <dbReference type="EMBL" id="ADN74456.1"/>
    </source>
</evidence>
<dbReference type="InterPro" id="IPR030855">
    <property type="entry name" value="Bifunct_BirA"/>
</dbReference>
<dbReference type="NCBIfam" id="NF008847">
    <property type="entry name" value="PRK11886.1-2"/>
    <property type="match status" value="1"/>
</dbReference>
<comment type="function">
    <text evidence="6">Acts both as a biotin--[acetyl-CoA-carboxylase] ligase and a biotin-operon repressor. In the presence of ATP, BirA activates biotin to form the BirA-biotinyl-5'-adenylate (BirA-bio-5'-AMP or holoBirA) complex. HoloBirA can either transfer the biotinyl moiety to the biotin carboxyl carrier protein (BCCP) subunit of acetyl-CoA carboxylase, or bind to the biotin operator site and inhibit transcription of the operon.</text>
</comment>
<dbReference type="OrthoDB" id="9807064at2"/>
<dbReference type="GO" id="GO:0003677">
    <property type="term" value="F:DNA binding"/>
    <property type="evidence" value="ECO:0007669"/>
    <property type="project" value="UniProtKB-UniRule"/>
</dbReference>
<evidence type="ECO:0000313" key="9">
    <source>
        <dbReference type="Proteomes" id="UP000006683"/>
    </source>
</evidence>
<evidence type="ECO:0000256" key="6">
    <source>
        <dbReference type="HAMAP-Rule" id="MF_00978"/>
    </source>
</evidence>
<feature type="binding site" evidence="6">
    <location>
        <position position="111"/>
    </location>
    <ligand>
        <name>biotin</name>
        <dbReference type="ChEBI" id="CHEBI:57586"/>
    </ligand>
</feature>
<dbReference type="EC" id="6.3.4.15" evidence="6"/>
<keyword evidence="6" id="KW-0804">Transcription</keyword>
<dbReference type="GO" id="GO:0005737">
    <property type="term" value="C:cytoplasm"/>
    <property type="evidence" value="ECO:0007669"/>
    <property type="project" value="TreeGrafter"/>
</dbReference>
<dbReference type="InterPro" id="IPR004143">
    <property type="entry name" value="BPL_LPL_catalytic"/>
</dbReference>
<dbReference type="InterPro" id="IPR008988">
    <property type="entry name" value="Transcriptional_repressor_C"/>
</dbReference>
<proteinExistence type="inferred from homology"/>
<dbReference type="AlphaFoldDB" id="E1SLQ7"/>
<evidence type="ECO:0000256" key="4">
    <source>
        <dbReference type="ARBA" id="ARBA00023267"/>
    </source>
</evidence>
<dbReference type="InterPro" id="IPR003142">
    <property type="entry name" value="BPL_C"/>
</dbReference>
<evidence type="ECO:0000256" key="2">
    <source>
        <dbReference type="ARBA" id="ARBA00022741"/>
    </source>
</evidence>
<dbReference type="Proteomes" id="UP000006683">
    <property type="component" value="Chromosome"/>
</dbReference>